<evidence type="ECO:0000256" key="1">
    <source>
        <dbReference type="SAM" id="MobiDB-lite"/>
    </source>
</evidence>
<dbReference type="Proteomes" id="UP000252519">
    <property type="component" value="Unassembled WGS sequence"/>
</dbReference>
<gene>
    <name evidence="2" type="ORF">ANCCAN_24629</name>
</gene>
<feature type="region of interest" description="Disordered" evidence="1">
    <location>
        <begin position="52"/>
        <end position="72"/>
    </location>
</feature>
<keyword evidence="3" id="KW-1185">Reference proteome</keyword>
<dbReference type="STRING" id="29170.A0A368FBR0"/>
<sequence length="154" mass="15987">MLTLYTAEVAQRCIEMYNRQPFPGGDRAMTIFIAMFEPLDCRARVGAGGGFRGGSGRDGGRGGFDGEYGGRGGGGDRGGSSVSFLALLLNTFEATGTVAFLHLGNIRFELNMSFLTQSLSINLTGGDRGRGSGGGLCHGGGNANVIGGDKHKPY</sequence>
<name>A0A368FBR0_ANCCA</name>
<protein>
    <submittedName>
        <fullName evidence="2">Uncharacterized protein</fullName>
    </submittedName>
</protein>
<comment type="caution">
    <text evidence="2">The sequence shown here is derived from an EMBL/GenBank/DDBJ whole genome shotgun (WGS) entry which is preliminary data.</text>
</comment>
<dbReference type="OrthoDB" id="76445at2759"/>
<accession>A0A368FBR0</accession>
<dbReference type="AlphaFoldDB" id="A0A368FBR0"/>
<dbReference type="EMBL" id="JOJR01001859">
    <property type="protein sequence ID" value="RCN29611.1"/>
    <property type="molecule type" value="Genomic_DNA"/>
</dbReference>
<reference evidence="2 3" key="1">
    <citation type="submission" date="2014-10" db="EMBL/GenBank/DDBJ databases">
        <title>Draft genome of the hookworm Ancylostoma caninum.</title>
        <authorList>
            <person name="Mitreva M."/>
        </authorList>
    </citation>
    <scope>NUCLEOTIDE SEQUENCE [LARGE SCALE GENOMIC DNA]</scope>
    <source>
        <strain evidence="2 3">Baltimore</strain>
    </source>
</reference>
<proteinExistence type="predicted"/>
<evidence type="ECO:0000313" key="3">
    <source>
        <dbReference type="Proteomes" id="UP000252519"/>
    </source>
</evidence>
<organism evidence="2 3">
    <name type="scientific">Ancylostoma caninum</name>
    <name type="common">Dog hookworm</name>
    <dbReference type="NCBI Taxonomy" id="29170"/>
    <lineage>
        <taxon>Eukaryota</taxon>
        <taxon>Metazoa</taxon>
        <taxon>Ecdysozoa</taxon>
        <taxon>Nematoda</taxon>
        <taxon>Chromadorea</taxon>
        <taxon>Rhabditida</taxon>
        <taxon>Rhabditina</taxon>
        <taxon>Rhabditomorpha</taxon>
        <taxon>Strongyloidea</taxon>
        <taxon>Ancylostomatidae</taxon>
        <taxon>Ancylostomatinae</taxon>
        <taxon>Ancylostoma</taxon>
    </lineage>
</organism>
<evidence type="ECO:0000313" key="2">
    <source>
        <dbReference type="EMBL" id="RCN29611.1"/>
    </source>
</evidence>